<dbReference type="InterPro" id="IPR058240">
    <property type="entry name" value="rSAM_sf"/>
</dbReference>
<dbReference type="Proteomes" id="UP000248857">
    <property type="component" value="Unassembled WGS sequence"/>
</dbReference>
<dbReference type="RefSeq" id="WP_110987006.1">
    <property type="nucleotide sequence ID" value="NZ_CAWNWM010000010.1"/>
</dbReference>
<organism evidence="7 8">
    <name type="scientific">Acaryochloris thomasi RCC1774</name>
    <dbReference type="NCBI Taxonomy" id="1764569"/>
    <lineage>
        <taxon>Bacteria</taxon>
        <taxon>Bacillati</taxon>
        <taxon>Cyanobacteriota</taxon>
        <taxon>Cyanophyceae</taxon>
        <taxon>Acaryochloridales</taxon>
        <taxon>Acaryochloridaceae</taxon>
        <taxon>Acaryochloris</taxon>
        <taxon>Acaryochloris thomasi</taxon>
    </lineage>
</organism>
<dbReference type="AlphaFoldDB" id="A0A2W1JQF6"/>
<evidence type="ECO:0000259" key="6">
    <source>
        <dbReference type="Pfam" id="PF04230"/>
    </source>
</evidence>
<dbReference type="Gene3D" id="3.20.20.70">
    <property type="entry name" value="Aldolase class I"/>
    <property type="match status" value="1"/>
</dbReference>
<dbReference type="SFLD" id="SFLDS00029">
    <property type="entry name" value="Radical_SAM"/>
    <property type="match status" value="1"/>
</dbReference>
<dbReference type="InterPro" id="IPR007197">
    <property type="entry name" value="rSAM"/>
</dbReference>
<dbReference type="InterPro" id="IPR013785">
    <property type="entry name" value="Aldolase_TIM"/>
</dbReference>
<proteinExistence type="predicted"/>
<reference evidence="7 8" key="1">
    <citation type="journal article" date="2018" name="Sci. Rep.">
        <title>A novel species of the marine cyanobacterium Acaryochloris with a unique pigment content and lifestyle.</title>
        <authorList>
            <person name="Partensky F."/>
            <person name="Six C."/>
            <person name="Ratin M."/>
            <person name="Garczarek L."/>
            <person name="Vaulot D."/>
            <person name="Probert I."/>
            <person name="Calteau A."/>
            <person name="Gourvil P."/>
            <person name="Marie D."/>
            <person name="Grebert T."/>
            <person name="Bouchier C."/>
            <person name="Le Panse S."/>
            <person name="Gachenot M."/>
            <person name="Rodriguez F."/>
            <person name="Garrido J.L."/>
        </authorList>
    </citation>
    <scope>NUCLEOTIDE SEQUENCE [LARGE SCALE GENOMIC DNA]</scope>
    <source>
        <strain evidence="7 8">RCC1774</strain>
    </source>
</reference>
<protein>
    <submittedName>
        <fullName evidence="7">Sporulation killing factor maturation protein SkfB</fullName>
        <ecNumber evidence="7">1.21.98.-</ecNumber>
    </submittedName>
</protein>
<accession>A0A2W1JQF6</accession>
<dbReference type="Pfam" id="PF04230">
    <property type="entry name" value="PS_pyruv_trans"/>
    <property type="match status" value="1"/>
</dbReference>
<dbReference type="InterPro" id="IPR007345">
    <property type="entry name" value="Polysacch_pyruvyl_Trfase"/>
</dbReference>
<dbReference type="CDD" id="cd01335">
    <property type="entry name" value="Radical_SAM"/>
    <property type="match status" value="1"/>
</dbReference>
<evidence type="ECO:0000259" key="5">
    <source>
        <dbReference type="Pfam" id="PF04055"/>
    </source>
</evidence>
<gene>
    <name evidence="7" type="primary">skfB_1</name>
    <name evidence="7" type="ORF">C1752_03595</name>
</gene>
<dbReference type="GO" id="GO:0016491">
    <property type="term" value="F:oxidoreductase activity"/>
    <property type="evidence" value="ECO:0007669"/>
    <property type="project" value="UniProtKB-KW"/>
</dbReference>
<dbReference type="SUPFAM" id="SSF102114">
    <property type="entry name" value="Radical SAM enzymes"/>
    <property type="match status" value="1"/>
</dbReference>
<evidence type="ECO:0000256" key="2">
    <source>
        <dbReference type="ARBA" id="ARBA00022723"/>
    </source>
</evidence>
<dbReference type="EC" id="1.21.98.-" evidence="7"/>
<dbReference type="PANTHER" id="PTHR11228">
    <property type="entry name" value="RADICAL SAM DOMAIN PROTEIN"/>
    <property type="match status" value="1"/>
</dbReference>
<dbReference type="GO" id="GO:0046872">
    <property type="term" value="F:metal ion binding"/>
    <property type="evidence" value="ECO:0007669"/>
    <property type="project" value="UniProtKB-KW"/>
</dbReference>
<comment type="caution">
    <text evidence="7">The sequence shown here is derived from an EMBL/GenBank/DDBJ whole genome shotgun (WGS) entry which is preliminary data.</text>
</comment>
<dbReference type="GO" id="GO:0051536">
    <property type="term" value="F:iron-sulfur cluster binding"/>
    <property type="evidence" value="ECO:0007669"/>
    <property type="project" value="UniProtKB-KW"/>
</dbReference>
<keyword evidence="7" id="KW-0560">Oxidoreductase</keyword>
<dbReference type="SFLD" id="SFLDG01067">
    <property type="entry name" value="SPASM/twitch_domain_containing"/>
    <property type="match status" value="1"/>
</dbReference>
<feature type="domain" description="Radical SAM core" evidence="5">
    <location>
        <begin position="56"/>
        <end position="193"/>
    </location>
</feature>
<evidence type="ECO:0000313" key="7">
    <source>
        <dbReference type="EMBL" id="PZD72364.1"/>
    </source>
</evidence>
<evidence type="ECO:0000256" key="1">
    <source>
        <dbReference type="ARBA" id="ARBA00022691"/>
    </source>
</evidence>
<evidence type="ECO:0000313" key="8">
    <source>
        <dbReference type="Proteomes" id="UP000248857"/>
    </source>
</evidence>
<keyword evidence="1" id="KW-0949">S-adenosyl-L-methionine</keyword>
<sequence length="763" mass="86716">MKNHIKSYAKRLIPKIYRERLNKIKPFVMSAYRDLRFKKLRKIVPPKPTVVNLLVNDTCNSRCQMCLIWKNKKSKEISPSELSIVLLDPLFSDIKYIGVSGGEPTLRSDLSEIFEVICTKKPKILGAGLITNGIIENSVRQKVLDCAEVCNSYDVDFNLMISLDGISEIHDVVRGRKGNFNTATSLLDFFHNETGINTSFGCTISASNALYVDELLDYAISKGIYGRFRVAEFIDRLYNAEQSQFIRAFDDVTSYHLGLFFFRLEHAFETDEIYKKTYRNIRKMLTEGKPRQIGCPYQSNAVVLASSGDLLYCSPKSPVLGNSLNESASNIYFQNLRTREAIIENDCSSCIHDYHESLTINELLNEKIFSRIRKNKYKCDLLISKSIKYSKIESLSYDFSNLNSQKVLILGWYGTETVGDKAILSTIVRNLRTRSIPPKTIYLSSLFPFISQWTIKEMELGEITIVETYTQNFDSVCAEVDEMVVGGGPLMDIEPLNHILYAFIQSAKYNSIARIEGCGLGPLSQPIYMQVVSEIFRLSNHITLRDRASTERCLNDFSIAPSDTVADPATYYVLEQREKLIQSMPPQGMGSTISCFLREWGKEYSLGLEQQEYELAKNKFEFQLAHLIAFVAQAKNLDVHLLPMHVFHVGGDDRVFNRSLARSIQSKLSRSSGLNNVSFAREPVSPFVILHNMFHSQLNICMRFHSVVFAENLDVPYFAIDYTSGGKIEAYLRDVGKLNRLISVHDIANGNWKEKMEILLSTG</sequence>
<keyword evidence="3" id="KW-0408">Iron</keyword>
<dbReference type="EMBL" id="PQWO01000010">
    <property type="protein sequence ID" value="PZD72364.1"/>
    <property type="molecule type" value="Genomic_DNA"/>
</dbReference>
<dbReference type="InterPro" id="IPR050377">
    <property type="entry name" value="Radical_SAM_PqqE_MftC-like"/>
</dbReference>
<feature type="domain" description="Polysaccharide pyruvyl transferase" evidence="6">
    <location>
        <begin position="424"/>
        <end position="723"/>
    </location>
</feature>
<keyword evidence="8" id="KW-1185">Reference proteome</keyword>
<dbReference type="OrthoDB" id="9810775at2"/>
<dbReference type="PANTHER" id="PTHR11228:SF7">
    <property type="entry name" value="PQQA PEPTIDE CYCLASE"/>
    <property type="match status" value="1"/>
</dbReference>
<keyword evidence="2" id="KW-0479">Metal-binding</keyword>
<name>A0A2W1JQF6_9CYAN</name>
<dbReference type="Pfam" id="PF04055">
    <property type="entry name" value="Radical_SAM"/>
    <property type="match status" value="1"/>
</dbReference>
<evidence type="ECO:0000256" key="4">
    <source>
        <dbReference type="ARBA" id="ARBA00023014"/>
    </source>
</evidence>
<evidence type="ECO:0000256" key="3">
    <source>
        <dbReference type="ARBA" id="ARBA00023004"/>
    </source>
</evidence>
<keyword evidence="4" id="KW-0411">Iron-sulfur</keyword>